<keyword evidence="1" id="KW-0812">Transmembrane</keyword>
<proteinExistence type="predicted"/>
<dbReference type="InterPro" id="IPR011674">
    <property type="entry name" value="DUF1616"/>
</dbReference>
<protein>
    <recommendedName>
        <fullName evidence="2">DUF1616 domain-containing protein</fullName>
    </recommendedName>
</protein>
<keyword evidence="1" id="KW-1133">Transmembrane helix</keyword>
<name>A0A0F9JZ83_9ZZZZ</name>
<dbReference type="EMBL" id="LAZR01009041">
    <property type="protein sequence ID" value="KKM75053.1"/>
    <property type="molecule type" value="Genomic_DNA"/>
</dbReference>
<evidence type="ECO:0000259" key="2">
    <source>
        <dbReference type="Pfam" id="PF07760"/>
    </source>
</evidence>
<sequence length="173" mass="19941">MNDLTKKKEGNSLKESYKQFGLLLKISLIIGILIVSGFIIYYVLNPEPGFVGLGILNSEKRAEEYPTDATVNETISFYVTVENQMKREFSFRIEILKGDNKTVVTSSGSFNATSFFNTTKATLMHNQFWISEMLNISFSQPGAKQRIIVELWEIKDEREVYYNNLFLWLNIIN</sequence>
<feature type="domain" description="DUF1616" evidence="2">
    <location>
        <begin position="18"/>
        <end position="170"/>
    </location>
</feature>
<feature type="transmembrane region" description="Helical" evidence="1">
    <location>
        <begin position="20"/>
        <end position="44"/>
    </location>
</feature>
<dbReference type="AlphaFoldDB" id="A0A0F9JZ83"/>
<evidence type="ECO:0000256" key="1">
    <source>
        <dbReference type="SAM" id="Phobius"/>
    </source>
</evidence>
<keyword evidence="1" id="KW-0472">Membrane</keyword>
<comment type="caution">
    <text evidence="3">The sequence shown here is derived from an EMBL/GenBank/DDBJ whole genome shotgun (WGS) entry which is preliminary data.</text>
</comment>
<organism evidence="3">
    <name type="scientific">marine sediment metagenome</name>
    <dbReference type="NCBI Taxonomy" id="412755"/>
    <lineage>
        <taxon>unclassified sequences</taxon>
        <taxon>metagenomes</taxon>
        <taxon>ecological metagenomes</taxon>
    </lineage>
</organism>
<gene>
    <name evidence="3" type="ORF">LCGC14_1394120</name>
</gene>
<evidence type="ECO:0000313" key="3">
    <source>
        <dbReference type="EMBL" id="KKM75053.1"/>
    </source>
</evidence>
<reference evidence="3" key="1">
    <citation type="journal article" date="2015" name="Nature">
        <title>Complex archaea that bridge the gap between prokaryotes and eukaryotes.</title>
        <authorList>
            <person name="Spang A."/>
            <person name="Saw J.H."/>
            <person name="Jorgensen S.L."/>
            <person name="Zaremba-Niedzwiedzka K."/>
            <person name="Martijn J."/>
            <person name="Lind A.E."/>
            <person name="van Eijk R."/>
            <person name="Schleper C."/>
            <person name="Guy L."/>
            <person name="Ettema T.J."/>
        </authorList>
    </citation>
    <scope>NUCLEOTIDE SEQUENCE</scope>
</reference>
<dbReference type="Pfam" id="PF07760">
    <property type="entry name" value="DUF1616"/>
    <property type="match status" value="1"/>
</dbReference>
<accession>A0A0F9JZ83</accession>